<reference evidence="4" key="2">
    <citation type="submission" date="2020-09" db="EMBL/GenBank/DDBJ databases">
        <authorList>
            <person name="Sun Q."/>
            <person name="Zhou Y."/>
        </authorList>
    </citation>
    <scope>NUCLEOTIDE SEQUENCE</scope>
    <source>
        <strain evidence="4">CGMCC 4.7398</strain>
    </source>
</reference>
<accession>A0A919FVN1</accession>
<dbReference type="PANTHER" id="PTHR42774:SF3">
    <property type="entry name" value="KETOHEXOKINASE"/>
    <property type="match status" value="1"/>
</dbReference>
<dbReference type="RefSeq" id="WP_189669586.1">
    <property type="nucleotide sequence ID" value="NZ_BNAS01000003.1"/>
</dbReference>
<evidence type="ECO:0000313" key="4">
    <source>
        <dbReference type="EMBL" id="GHH73432.1"/>
    </source>
</evidence>
<dbReference type="InterPro" id="IPR052562">
    <property type="entry name" value="Ketohexokinase-related"/>
</dbReference>
<evidence type="ECO:0000313" key="5">
    <source>
        <dbReference type="Proteomes" id="UP000627369"/>
    </source>
</evidence>
<evidence type="ECO:0000256" key="1">
    <source>
        <dbReference type="ARBA" id="ARBA00022679"/>
    </source>
</evidence>
<protein>
    <submittedName>
        <fullName evidence="4">Kinase</fullName>
    </submittedName>
</protein>
<dbReference type="GO" id="GO:0016301">
    <property type="term" value="F:kinase activity"/>
    <property type="evidence" value="ECO:0007669"/>
    <property type="project" value="UniProtKB-KW"/>
</dbReference>
<dbReference type="InterPro" id="IPR002173">
    <property type="entry name" value="Carboh/pur_kinase_PfkB_CS"/>
</dbReference>
<name>A0A919FVN1_9MICO</name>
<dbReference type="AlphaFoldDB" id="A0A919FVN1"/>
<dbReference type="InterPro" id="IPR011611">
    <property type="entry name" value="PfkB_dom"/>
</dbReference>
<reference evidence="4" key="1">
    <citation type="journal article" date="2014" name="Int. J. Syst. Evol. Microbiol.">
        <title>Complete genome sequence of Corynebacterium casei LMG S-19264T (=DSM 44701T), isolated from a smear-ripened cheese.</title>
        <authorList>
            <consortium name="US DOE Joint Genome Institute (JGI-PGF)"/>
            <person name="Walter F."/>
            <person name="Albersmeier A."/>
            <person name="Kalinowski J."/>
            <person name="Ruckert C."/>
        </authorList>
    </citation>
    <scope>NUCLEOTIDE SEQUENCE</scope>
    <source>
        <strain evidence="4">CGMCC 4.7398</strain>
    </source>
</reference>
<dbReference type="Pfam" id="PF00294">
    <property type="entry name" value="PfkB"/>
    <property type="match status" value="1"/>
</dbReference>
<dbReference type="PROSITE" id="PS00584">
    <property type="entry name" value="PFKB_KINASES_2"/>
    <property type="match status" value="1"/>
</dbReference>
<dbReference type="EMBL" id="BNAS01000003">
    <property type="protein sequence ID" value="GHH73432.1"/>
    <property type="molecule type" value="Genomic_DNA"/>
</dbReference>
<dbReference type="Proteomes" id="UP000627369">
    <property type="component" value="Unassembled WGS sequence"/>
</dbReference>
<organism evidence="4 5">
    <name type="scientific">Promicromonospora soli</name>
    <dbReference type="NCBI Taxonomy" id="2035533"/>
    <lineage>
        <taxon>Bacteria</taxon>
        <taxon>Bacillati</taxon>
        <taxon>Actinomycetota</taxon>
        <taxon>Actinomycetes</taxon>
        <taxon>Micrococcales</taxon>
        <taxon>Promicromonosporaceae</taxon>
        <taxon>Promicromonospora</taxon>
    </lineage>
</organism>
<sequence>MPDAPADAHQKPSVTCWFAGLTTLDVIHRSAVRPGPNQKITAVRQDVSAGGPAANAAVTAATLGARALLISAMGSGPVGSAARGDLEHHGVEIHDTAEGRVIPFAVSAVMVDDETGDRSVVSPDATLADGLDVTPQALDTLPRPDVVLLDGHHPDLARSVLAYAESLDPRPLIVLDAGRWRPVFADLLGSADVTARSADFRAPADVARSRAVVATHGPEPVTWCDKDGRRGSTEVPTVDVRDTLGAGDAFHGALSVALARGADLEAAVEEAVRVASIRVQHIGPRSWLEYLSCV</sequence>
<keyword evidence="5" id="KW-1185">Reference proteome</keyword>
<comment type="caution">
    <text evidence="4">The sequence shown here is derived from an EMBL/GenBank/DDBJ whole genome shotgun (WGS) entry which is preliminary data.</text>
</comment>
<feature type="domain" description="Carbohydrate kinase PfkB" evidence="3">
    <location>
        <begin position="20"/>
        <end position="286"/>
    </location>
</feature>
<proteinExistence type="predicted"/>
<dbReference type="InterPro" id="IPR029056">
    <property type="entry name" value="Ribokinase-like"/>
</dbReference>
<gene>
    <name evidence="4" type="ORF">GCM10017772_24980</name>
</gene>
<evidence type="ECO:0000259" key="3">
    <source>
        <dbReference type="Pfam" id="PF00294"/>
    </source>
</evidence>
<dbReference type="PANTHER" id="PTHR42774">
    <property type="entry name" value="PHOSPHOTRANSFERASE SYSTEM TRANSPORT PROTEIN"/>
    <property type="match status" value="1"/>
</dbReference>
<dbReference type="Gene3D" id="3.40.1190.20">
    <property type="match status" value="1"/>
</dbReference>
<evidence type="ECO:0000256" key="2">
    <source>
        <dbReference type="ARBA" id="ARBA00022777"/>
    </source>
</evidence>
<dbReference type="SUPFAM" id="SSF53613">
    <property type="entry name" value="Ribokinase-like"/>
    <property type="match status" value="1"/>
</dbReference>
<keyword evidence="2 4" id="KW-0418">Kinase</keyword>
<keyword evidence="1" id="KW-0808">Transferase</keyword>